<feature type="coiled-coil region" evidence="3">
    <location>
        <begin position="164"/>
        <end position="191"/>
    </location>
</feature>
<dbReference type="GO" id="GO:0051666">
    <property type="term" value="P:actin cortical patch localization"/>
    <property type="evidence" value="ECO:0007669"/>
    <property type="project" value="InterPro"/>
</dbReference>
<dbReference type="InterPro" id="IPR001452">
    <property type="entry name" value="SH3_domain"/>
</dbReference>
<feature type="region of interest" description="Disordered" evidence="4">
    <location>
        <begin position="274"/>
        <end position="395"/>
    </location>
</feature>
<evidence type="ECO:0000256" key="2">
    <source>
        <dbReference type="PROSITE-ProRule" id="PRU00192"/>
    </source>
</evidence>
<evidence type="ECO:0000256" key="3">
    <source>
        <dbReference type="SAM" id="Coils"/>
    </source>
</evidence>
<dbReference type="Pfam" id="PF00018">
    <property type="entry name" value="SH3_1"/>
    <property type="match status" value="1"/>
</dbReference>
<dbReference type="SUPFAM" id="SSF50044">
    <property type="entry name" value="SH3-domain"/>
    <property type="match status" value="1"/>
</dbReference>
<dbReference type="PROSITE" id="PS51021">
    <property type="entry name" value="BAR"/>
    <property type="match status" value="1"/>
</dbReference>
<dbReference type="FunFam" id="2.30.30.40:FF:000100">
    <property type="entry name" value="SH3 domain-containing YSC84-like protein 1"/>
    <property type="match status" value="1"/>
</dbReference>
<dbReference type="GO" id="GO:0006897">
    <property type="term" value="P:endocytosis"/>
    <property type="evidence" value="ECO:0007669"/>
    <property type="project" value="InterPro"/>
</dbReference>
<evidence type="ECO:0000313" key="8">
    <source>
        <dbReference type="Proteomes" id="UP000800092"/>
    </source>
</evidence>
<dbReference type="PRINTS" id="PR00452">
    <property type="entry name" value="SH3DOMAIN"/>
</dbReference>
<dbReference type="SUPFAM" id="SSF103657">
    <property type="entry name" value="BAR/IMD domain-like"/>
    <property type="match status" value="1"/>
</dbReference>
<dbReference type="CDD" id="cd07599">
    <property type="entry name" value="BAR_Rvs167p"/>
    <property type="match status" value="1"/>
</dbReference>
<dbReference type="Proteomes" id="UP000800092">
    <property type="component" value="Unassembled WGS sequence"/>
</dbReference>
<feature type="domain" description="SH3" evidence="5">
    <location>
        <begin position="476"/>
        <end position="535"/>
    </location>
</feature>
<dbReference type="GO" id="GO:0031097">
    <property type="term" value="C:medial cortex"/>
    <property type="evidence" value="ECO:0007669"/>
    <property type="project" value="TreeGrafter"/>
</dbReference>
<dbReference type="GO" id="GO:0097320">
    <property type="term" value="P:plasma membrane tubulation"/>
    <property type="evidence" value="ECO:0007669"/>
    <property type="project" value="TreeGrafter"/>
</dbReference>
<dbReference type="OrthoDB" id="10255128at2759"/>
<keyword evidence="8" id="KW-1185">Reference proteome</keyword>
<sequence length="535" mass="58956">MQRMQRKWGTFQTRSADEAQVGTMLHEFEEAEKMLVKLIEAASAWRDAWTEILRREWSTAEEFEILYKPIVGSSKDYDGGTVLAETPPNQMQKASDLQMEYAQLKSDMQEEVNTMDTKLINKAAEAKEHIQPLKKTIKKRQDKKLDFERFQRSVDSDRKKSVRSEKENASLAKHEDRLAQVTDEYRAADEHLKATLPPVIASTFSLLPHLLAIQIMIQNTLLAQLYTTLHNYSLEHNFKSPPPSMQDVISTWQNDFGPVQQEVETNIQSIRLGKAIRQPMGQGKETRSSSLAVRNTPRTASIDRSPRLSPRPSLSSTISDDPPDPQPTPPALDPTSKPRISPSPGLGPQYVMPHRLPSTSSLAPPNGHLSSSGSGNGSGAGLDIGRGSLASSYASPASTIYASPPAAASDLDRFAPAAPNTDYFSRDRSPVPSSQPHALSQNRTPSVSSLASSAASLAAQKKKKPPPPPPPKRAPSQSNWATALYDFDGQGEGDLVFREGDRIRIVEKTGSVDDWWEGELRGRQGAFPANYVRVG</sequence>
<dbReference type="GO" id="GO:0008289">
    <property type="term" value="F:lipid binding"/>
    <property type="evidence" value="ECO:0007669"/>
    <property type="project" value="TreeGrafter"/>
</dbReference>
<dbReference type="InterPro" id="IPR004148">
    <property type="entry name" value="BAR_dom"/>
</dbReference>
<accession>A0A6A6H4L0</accession>
<evidence type="ECO:0000256" key="1">
    <source>
        <dbReference type="ARBA" id="ARBA00022443"/>
    </source>
</evidence>
<dbReference type="AlphaFoldDB" id="A0A6A6H4L0"/>
<feature type="region of interest" description="Disordered" evidence="4">
    <location>
        <begin position="412"/>
        <end position="479"/>
    </location>
</feature>
<feature type="compositionally biased region" description="Low complexity" evidence="4">
    <location>
        <begin position="445"/>
        <end position="459"/>
    </location>
</feature>
<dbReference type="EMBL" id="ML991813">
    <property type="protein sequence ID" value="KAF2232650.1"/>
    <property type="molecule type" value="Genomic_DNA"/>
</dbReference>
<reference evidence="7" key="1">
    <citation type="journal article" date="2020" name="Stud. Mycol.">
        <title>101 Dothideomycetes genomes: a test case for predicting lifestyles and emergence of pathogens.</title>
        <authorList>
            <person name="Haridas S."/>
            <person name="Albert R."/>
            <person name="Binder M."/>
            <person name="Bloem J."/>
            <person name="Labutti K."/>
            <person name="Salamov A."/>
            <person name="Andreopoulos B."/>
            <person name="Baker S."/>
            <person name="Barry K."/>
            <person name="Bills G."/>
            <person name="Bluhm B."/>
            <person name="Cannon C."/>
            <person name="Castanera R."/>
            <person name="Culley D."/>
            <person name="Daum C."/>
            <person name="Ezra D."/>
            <person name="Gonzalez J."/>
            <person name="Henrissat B."/>
            <person name="Kuo A."/>
            <person name="Liang C."/>
            <person name="Lipzen A."/>
            <person name="Lutzoni F."/>
            <person name="Magnuson J."/>
            <person name="Mondo S."/>
            <person name="Nolan M."/>
            <person name="Ohm R."/>
            <person name="Pangilinan J."/>
            <person name="Park H.-J."/>
            <person name="Ramirez L."/>
            <person name="Alfaro M."/>
            <person name="Sun H."/>
            <person name="Tritt A."/>
            <person name="Yoshinaga Y."/>
            <person name="Zwiers L.-H."/>
            <person name="Turgeon B."/>
            <person name="Goodwin S."/>
            <person name="Spatafora J."/>
            <person name="Crous P."/>
            <person name="Grigoriev I."/>
        </authorList>
    </citation>
    <scope>NUCLEOTIDE SEQUENCE</scope>
    <source>
        <strain evidence="7">Tuck. ex Michener</strain>
    </source>
</reference>
<evidence type="ECO:0000259" key="6">
    <source>
        <dbReference type="PROSITE" id="PS51021"/>
    </source>
</evidence>
<dbReference type="InterPro" id="IPR046982">
    <property type="entry name" value="BIN3/RVS161-like"/>
</dbReference>
<dbReference type="GO" id="GO:0043332">
    <property type="term" value="C:mating projection tip"/>
    <property type="evidence" value="ECO:0007669"/>
    <property type="project" value="TreeGrafter"/>
</dbReference>
<dbReference type="PANTHER" id="PTHR47174">
    <property type="entry name" value="BRIDGING INTEGRATOR 3"/>
    <property type="match status" value="1"/>
</dbReference>
<feature type="compositionally biased region" description="Polar residues" evidence="4">
    <location>
        <begin position="288"/>
        <end position="299"/>
    </location>
</feature>
<feature type="compositionally biased region" description="Polar residues" evidence="4">
    <location>
        <begin position="431"/>
        <end position="444"/>
    </location>
</feature>
<evidence type="ECO:0008006" key="9">
    <source>
        <dbReference type="Google" id="ProtNLM"/>
    </source>
</evidence>
<proteinExistence type="predicted"/>
<evidence type="ECO:0000256" key="4">
    <source>
        <dbReference type="SAM" id="MobiDB-lite"/>
    </source>
</evidence>
<dbReference type="PROSITE" id="PS50002">
    <property type="entry name" value="SH3"/>
    <property type="match status" value="1"/>
</dbReference>
<evidence type="ECO:0000313" key="7">
    <source>
        <dbReference type="EMBL" id="KAF2232650.1"/>
    </source>
</evidence>
<dbReference type="InterPro" id="IPR027267">
    <property type="entry name" value="AH/BAR_dom_sf"/>
</dbReference>
<dbReference type="SMART" id="SM00326">
    <property type="entry name" value="SH3"/>
    <property type="match status" value="1"/>
</dbReference>
<name>A0A6A6H4L0_VIRVR</name>
<feature type="domain" description="BAR" evidence="6">
    <location>
        <begin position="6"/>
        <end position="242"/>
    </location>
</feature>
<feature type="compositionally biased region" description="Gly residues" evidence="4">
    <location>
        <begin position="374"/>
        <end position="384"/>
    </location>
</feature>
<dbReference type="GO" id="GO:0030479">
    <property type="term" value="C:actin cortical patch"/>
    <property type="evidence" value="ECO:0007669"/>
    <property type="project" value="TreeGrafter"/>
</dbReference>
<organism evidence="7 8">
    <name type="scientific">Viridothelium virens</name>
    <name type="common">Speckled blister lichen</name>
    <name type="synonym">Trypethelium virens</name>
    <dbReference type="NCBI Taxonomy" id="1048519"/>
    <lineage>
        <taxon>Eukaryota</taxon>
        <taxon>Fungi</taxon>
        <taxon>Dikarya</taxon>
        <taxon>Ascomycota</taxon>
        <taxon>Pezizomycotina</taxon>
        <taxon>Dothideomycetes</taxon>
        <taxon>Dothideomycetes incertae sedis</taxon>
        <taxon>Trypetheliales</taxon>
        <taxon>Trypetheliaceae</taxon>
        <taxon>Viridothelium</taxon>
    </lineage>
</organism>
<feature type="compositionally biased region" description="Low complexity" evidence="4">
    <location>
        <begin position="307"/>
        <end position="320"/>
    </location>
</feature>
<dbReference type="PANTHER" id="PTHR47174:SF2">
    <property type="entry name" value="SH3 DOMAIN SIGNALLING PROTEIN (AFU_ORTHOLOGUE AFUA_5G07670)"/>
    <property type="match status" value="1"/>
</dbReference>
<protein>
    <recommendedName>
        <fullName evidence="9">SH3 domain signaling protein</fullName>
    </recommendedName>
</protein>
<dbReference type="InterPro" id="IPR036028">
    <property type="entry name" value="SH3-like_dom_sf"/>
</dbReference>
<keyword evidence="1 2" id="KW-0728">SH3 domain</keyword>
<dbReference type="GO" id="GO:1990528">
    <property type="term" value="C:Rvs161p-Rvs167p complex"/>
    <property type="evidence" value="ECO:0007669"/>
    <property type="project" value="TreeGrafter"/>
</dbReference>
<gene>
    <name evidence="7" type="ORF">EV356DRAFT_534379</name>
</gene>
<keyword evidence="3" id="KW-0175">Coiled coil</keyword>
<evidence type="ECO:0000259" key="5">
    <source>
        <dbReference type="PROSITE" id="PS50002"/>
    </source>
</evidence>
<dbReference type="Pfam" id="PF03114">
    <property type="entry name" value="BAR"/>
    <property type="match status" value="1"/>
</dbReference>
<dbReference type="Gene3D" id="1.20.1270.60">
    <property type="entry name" value="Arfaptin homology (AH) domain/BAR domain"/>
    <property type="match status" value="1"/>
</dbReference>
<dbReference type="Gene3D" id="2.30.30.40">
    <property type="entry name" value="SH3 Domains"/>
    <property type="match status" value="1"/>
</dbReference>